<gene>
    <name evidence="2" type="ordered locus">Halsa_1162</name>
</gene>
<dbReference type="AlphaFoldDB" id="E4RK41"/>
<evidence type="ECO:0000313" key="3">
    <source>
        <dbReference type="Proteomes" id="UP000007434"/>
    </source>
</evidence>
<sequence length="224" mass="26715">MLQFIFILFALILFFLITLLLIPYDYKINLAYADDLKYLMLIKFAFISFKIKGKLLSTELTISFFDYNINLAEIPFLKNKDLSTLSKPKKSKGSDKKKVKSFKNKINFKEFSLIINQENFSHIFKFLIRLFDYFKDTLIKIKLNFSLSDPYYLGLFFAYYYNFKKIFKKGVLETNICWQETKLKADLELTGNVIVIRLLWILISFLFSMKTLRLLKQFYKIAKN</sequence>
<evidence type="ECO:0000256" key="1">
    <source>
        <dbReference type="SAM" id="Phobius"/>
    </source>
</evidence>
<dbReference type="KEGG" id="has:Halsa_1162"/>
<dbReference type="Proteomes" id="UP000007434">
    <property type="component" value="Chromosome"/>
</dbReference>
<evidence type="ECO:0000313" key="2">
    <source>
        <dbReference type="EMBL" id="ADQ14593.1"/>
    </source>
</evidence>
<keyword evidence="1" id="KW-0812">Transmembrane</keyword>
<feature type="transmembrane region" description="Helical" evidence="1">
    <location>
        <begin position="189"/>
        <end position="207"/>
    </location>
</feature>
<evidence type="ECO:0008006" key="4">
    <source>
        <dbReference type="Google" id="ProtNLM"/>
    </source>
</evidence>
<organism evidence="2 3">
    <name type="scientific">Halanaerobium hydrogeniformans</name>
    <name type="common">Halanaerobium sp. (strain sapolanicus)</name>
    <dbReference type="NCBI Taxonomy" id="656519"/>
    <lineage>
        <taxon>Bacteria</taxon>
        <taxon>Bacillati</taxon>
        <taxon>Bacillota</taxon>
        <taxon>Clostridia</taxon>
        <taxon>Halanaerobiales</taxon>
        <taxon>Halanaerobiaceae</taxon>
        <taxon>Halanaerobium</taxon>
    </lineage>
</organism>
<protein>
    <recommendedName>
        <fullName evidence="4">DUF2953 domain-containing protein</fullName>
    </recommendedName>
</protein>
<reference evidence="2 3" key="1">
    <citation type="submission" date="2010-11" db="EMBL/GenBank/DDBJ databases">
        <title>Complete sequence of Halanaerobium sp. sapolanicus.</title>
        <authorList>
            <consortium name="US DOE Joint Genome Institute"/>
            <person name="Lucas S."/>
            <person name="Copeland A."/>
            <person name="Lapidus A."/>
            <person name="Cheng J.-F."/>
            <person name="Bruce D."/>
            <person name="Goodwin L."/>
            <person name="Pitluck S."/>
            <person name="Davenport K."/>
            <person name="Detter J.C."/>
            <person name="Han C."/>
            <person name="Tapia R."/>
            <person name="Land M."/>
            <person name="Hauser L."/>
            <person name="Jeffries C."/>
            <person name="Kyrpides N."/>
            <person name="Ivanova N."/>
            <person name="Mikhailova N."/>
            <person name="Begemann M.B."/>
            <person name="Mormile M.R."/>
            <person name="Wall J.D."/>
            <person name="Elias D.A."/>
            <person name="Woyke T."/>
        </authorList>
    </citation>
    <scope>NUCLEOTIDE SEQUENCE [LARGE SCALE GENOMIC DNA]</scope>
    <source>
        <strain evidence="3">sapolanicus</strain>
    </source>
</reference>
<dbReference type="OrthoDB" id="2112922at2"/>
<name>E4RK41_HALHG</name>
<dbReference type="EMBL" id="CP002304">
    <property type="protein sequence ID" value="ADQ14593.1"/>
    <property type="molecule type" value="Genomic_DNA"/>
</dbReference>
<dbReference type="STRING" id="656519.Halsa_1162"/>
<keyword evidence="1" id="KW-0472">Membrane</keyword>
<reference evidence="2 3" key="2">
    <citation type="journal article" date="2011" name="J. Bacteriol.">
        <title>Complete Genome Sequence of the Haloalkaliphilic, Hydrogen Producing Halanaerobium hydrogenoformans.</title>
        <authorList>
            <person name="Brown S.D."/>
            <person name="Begemann M.B."/>
            <person name="Mormile M.R."/>
            <person name="Wall J.D."/>
            <person name="Han C.S."/>
            <person name="Goodwin L.A."/>
            <person name="Pitluck S."/>
            <person name="Land M.L."/>
            <person name="Hauser L.J."/>
            <person name="Elias D.A."/>
        </authorList>
    </citation>
    <scope>NUCLEOTIDE SEQUENCE [LARGE SCALE GENOMIC DNA]</scope>
    <source>
        <strain evidence="3">sapolanicus</strain>
    </source>
</reference>
<keyword evidence="1" id="KW-1133">Transmembrane helix</keyword>
<proteinExistence type="predicted"/>
<keyword evidence="3" id="KW-1185">Reference proteome</keyword>
<dbReference type="HOGENOM" id="CLU_1233631_0_0_9"/>
<accession>E4RK41</accession>
<dbReference type="RefSeq" id="WP_013405676.1">
    <property type="nucleotide sequence ID" value="NC_014654.1"/>
</dbReference>